<dbReference type="Proteomes" id="UP001201812">
    <property type="component" value="Unassembled WGS sequence"/>
</dbReference>
<dbReference type="PROSITE" id="PS50015">
    <property type="entry name" value="SAP_B"/>
    <property type="match status" value="2"/>
</dbReference>
<name>A0AAD4MH04_9BILA</name>
<feature type="signal peptide" evidence="3">
    <location>
        <begin position="1"/>
        <end position="19"/>
    </location>
</feature>
<comment type="caution">
    <text evidence="5">The sequence shown here is derived from an EMBL/GenBank/DDBJ whole genome shotgun (WGS) entry which is preliminary data.</text>
</comment>
<keyword evidence="1" id="KW-1015">Disulfide bond</keyword>
<dbReference type="InterPro" id="IPR008138">
    <property type="entry name" value="SapB_2"/>
</dbReference>
<gene>
    <name evidence="5" type="ORF">DdX_19929</name>
</gene>
<dbReference type="SMART" id="SM00741">
    <property type="entry name" value="SapB"/>
    <property type="match status" value="2"/>
</dbReference>
<keyword evidence="2" id="KW-0325">Glycoprotein</keyword>
<feature type="chain" id="PRO_5041913142" evidence="3">
    <location>
        <begin position="20"/>
        <end position="256"/>
    </location>
</feature>
<dbReference type="InterPro" id="IPR011001">
    <property type="entry name" value="Saposin-like"/>
</dbReference>
<evidence type="ECO:0000256" key="3">
    <source>
        <dbReference type="SAM" id="SignalP"/>
    </source>
</evidence>
<keyword evidence="6" id="KW-1185">Reference proteome</keyword>
<evidence type="ECO:0000256" key="1">
    <source>
        <dbReference type="ARBA" id="ARBA00023157"/>
    </source>
</evidence>
<evidence type="ECO:0000313" key="6">
    <source>
        <dbReference type="Proteomes" id="UP001201812"/>
    </source>
</evidence>
<feature type="domain" description="Saposin B-type" evidence="4">
    <location>
        <begin position="144"/>
        <end position="226"/>
    </location>
</feature>
<dbReference type="Pfam" id="PF03489">
    <property type="entry name" value="SapB_2"/>
    <property type="match status" value="1"/>
</dbReference>
<dbReference type="AlphaFoldDB" id="A0AAD4MH04"/>
<dbReference type="PANTHER" id="PTHR11480">
    <property type="entry name" value="SAPOSIN-RELATED"/>
    <property type="match status" value="1"/>
</dbReference>
<feature type="domain" description="Saposin B-type" evidence="4">
    <location>
        <begin position="40"/>
        <end position="121"/>
    </location>
</feature>
<evidence type="ECO:0000259" key="4">
    <source>
        <dbReference type="PROSITE" id="PS50015"/>
    </source>
</evidence>
<dbReference type="InterPro" id="IPR051428">
    <property type="entry name" value="Sphingo_Act-Surfact_Prot"/>
</dbReference>
<evidence type="ECO:0000313" key="5">
    <source>
        <dbReference type="EMBL" id="KAI1694798.1"/>
    </source>
</evidence>
<dbReference type="InterPro" id="IPR008139">
    <property type="entry name" value="SaposinB_dom"/>
</dbReference>
<protein>
    <submittedName>
        <fullName evidence="5">SaPosin-like Protein family</fullName>
    </submittedName>
</protein>
<reference evidence="5" key="1">
    <citation type="submission" date="2022-01" db="EMBL/GenBank/DDBJ databases">
        <title>Genome Sequence Resource for Two Populations of Ditylenchus destructor, the Migratory Endoparasitic Phytonematode.</title>
        <authorList>
            <person name="Zhang H."/>
            <person name="Lin R."/>
            <person name="Xie B."/>
        </authorList>
    </citation>
    <scope>NUCLEOTIDE SEQUENCE</scope>
    <source>
        <strain evidence="5">BazhouSP</strain>
    </source>
</reference>
<dbReference type="PANTHER" id="PTHR11480:SF3">
    <property type="entry name" value="BCDNA.GH08312"/>
    <property type="match status" value="1"/>
</dbReference>
<dbReference type="Gene3D" id="1.10.225.10">
    <property type="entry name" value="Saposin-like"/>
    <property type="match status" value="2"/>
</dbReference>
<dbReference type="SUPFAM" id="SSF47862">
    <property type="entry name" value="Saposin"/>
    <property type="match status" value="2"/>
</dbReference>
<organism evidence="5 6">
    <name type="scientific">Ditylenchus destructor</name>
    <dbReference type="NCBI Taxonomy" id="166010"/>
    <lineage>
        <taxon>Eukaryota</taxon>
        <taxon>Metazoa</taxon>
        <taxon>Ecdysozoa</taxon>
        <taxon>Nematoda</taxon>
        <taxon>Chromadorea</taxon>
        <taxon>Rhabditida</taxon>
        <taxon>Tylenchina</taxon>
        <taxon>Tylenchomorpha</taxon>
        <taxon>Sphaerularioidea</taxon>
        <taxon>Anguinidae</taxon>
        <taxon>Anguininae</taxon>
        <taxon>Ditylenchus</taxon>
    </lineage>
</organism>
<evidence type="ECO:0000256" key="2">
    <source>
        <dbReference type="ARBA" id="ARBA00023180"/>
    </source>
</evidence>
<proteinExistence type="predicted"/>
<accession>A0AAD4MH04</accession>
<keyword evidence="3" id="KW-0732">Signal</keyword>
<dbReference type="EMBL" id="JAKKPZ010000469">
    <property type="protein sequence ID" value="KAI1694798.1"/>
    <property type="molecule type" value="Genomic_DNA"/>
</dbReference>
<sequence>MKLFVAIVLVAFGLFVVNADFDAKEELVKSNRIPKTAVLFSDACDECQLIVKRIADIAEDPTKIGELKMLLQLLCKEAPESYQDECRLFVAYVDKFLKELLPYLQNPHAVCHALHICGNKNIDKFHRVGMLYAKERVNLKVAASDLVCEECQFASNELKHLTEDKQVQAEVKQFLSENVCSRLGQYQDTCDKLLTVYLPDFWAELELILDDPEKVCENLKLCGPKTIVASESGKQKADKSTPRKVANLFINHFLKQ</sequence>